<gene>
    <name evidence="1" type="ORF">S01H4_29345</name>
</gene>
<dbReference type="InterPro" id="IPR002110">
    <property type="entry name" value="Ankyrin_rpt"/>
</dbReference>
<name>X1C354_9ZZZZ</name>
<evidence type="ECO:0000313" key="1">
    <source>
        <dbReference type="EMBL" id="GAG78826.1"/>
    </source>
</evidence>
<comment type="caution">
    <text evidence="1">The sequence shown here is derived from an EMBL/GenBank/DDBJ whole genome shotgun (WGS) entry which is preliminary data.</text>
</comment>
<dbReference type="AlphaFoldDB" id="X1C354"/>
<reference evidence="1" key="1">
    <citation type="journal article" date="2014" name="Front. Microbiol.">
        <title>High frequency of phylogenetically diverse reductive dehalogenase-homologous genes in deep subseafloor sedimentary metagenomes.</title>
        <authorList>
            <person name="Kawai M."/>
            <person name="Futagami T."/>
            <person name="Toyoda A."/>
            <person name="Takaki Y."/>
            <person name="Nishi S."/>
            <person name="Hori S."/>
            <person name="Arai W."/>
            <person name="Tsubouchi T."/>
            <person name="Morono Y."/>
            <person name="Uchiyama I."/>
            <person name="Ito T."/>
            <person name="Fujiyama A."/>
            <person name="Inagaki F."/>
            <person name="Takami H."/>
        </authorList>
    </citation>
    <scope>NUCLEOTIDE SEQUENCE</scope>
    <source>
        <strain evidence="1">Expedition CK06-06</strain>
    </source>
</reference>
<dbReference type="Gene3D" id="1.25.40.20">
    <property type="entry name" value="Ankyrin repeat-containing domain"/>
    <property type="match status" value="1"/>
</dbReference>
<dbReference type="InterPro" id="IPR036770">
    <property type="entry name" value="Ankyrin_rpt-contain_sf"/>
</dbReference>
<proteinExistence type="predicted"/>
<feature type="non-terminal residue" evidence="1">
    <location>
        <position position="32"/>
    </location>
</feature>
<dbReference type="SUPFAM" id="SSF48403">
    <property type="entry name" value="Ankyrin repeat"/>
    <property type="match status" value="1"/>
</dbReference>
<protein>
    <submittedName>
        <fullName evidence="1">Uncharacterized protein</fullName>
    </submittedName>
</protein>
<sequence length="32" mass="3363">MDIFTAVKAGDIKKVRGLISEGADVNAKDKDG</sequence>
<organism evidence="1">
    <name type="scientific">marine sediment metagenome</name>
    <dbReference type="NCBI Taxonomy" id="412755"/>
    <lineage>
        <taxon>unclassified sequences</taxon>
        <taxon>metagenomes</taxon>
        <taxon>ecological metagenomes</taxon>
    </lineage>
</organism>
<accession>X1C354</accession>
<dbReference type="EMBL" id="BART01014952">
    <property type="protein sequence ID" value="GAG78826.1"/>
    <property type="molecule type" value="Genomic_DNA"/>
</dbReference>
<dbReference type="PROSITE" id="PS50088">
    <property type="entry name" value="ANK_REPEAT"/>
    <property type="match status" value="1"/>
</dbReference>